<dbReference type="EMBL" id="JAASRM010000001">
    <property type="protein sequence ID" value="NIK89060.1"/>
    <property type="molecule type" value="Genomic_DNA"/>
</dbReference>
<dbReference type="NCBIfam" id="TIGR01424">
    <property type="entry name" value="gluta_reduc_2"/>
    <property type="match status" value="1"/>
</dbReference>
<evidence type="ECO:0000256" key="14">
    <source>
        <dbReference type="RuleBase" id="RU365040"/>
    </source>
</evidence>
<dbReference type="GO" id="GO:0034599">
    <property type="term" value="P:cellular response to oxidative stress"/>
    <property type="evidence" value="ECO:0007669"/>
    <property type="project" value="TreeGrafter"/>
</dbReference>
<dbReference type="InterPro" id="IPR006324">
    <property type="entry name" value="GSHR"/>
</dbReference>
<dbReference type="RefSeq" id="WP_167083182.1">
    <property type="nucleotide sequence ID" value="NZ_BAAADC010000001.1"/>
</dbReference>
<reference evidence="17 18" key="1">
    <citation type="submission" date="2020-03" db="EMBL/GenBank/DDBJ databases">
        <title>Genomic Encyclopedia of Type Strains, Phase IV (KMG-IV): sequencing the most valuable type-strain genomes for metagenomic binning, comparative biology and taxonomic classification.</title>
        <authorList>
            <person name="Goeker M."/>
        </authorList>
    </citation>
    <scope>NUCLEOTIDE SEQUENCE [LARGE SCALE GENOMIC DNA]</scope>
    <source>
        <strain evidence="17 18">DSM 19867</strain>
    </source>
</reference>
<evidence type="ECO:0000256" key="8">
    <source>
        <dbReference type="ARBA" id="ARBA00023284"/>
    </source>
</evidence>
<proteinExistence type="inferred from homology"/>
<accession>A0A846N1R8</accession>
<evidence type="ECO:0000313" key="17">
    <source>
        <dbReference type="EMBL" id="NIK89060.1"/>
    </source>
</evidence>
<dbReference type="InterPro" id="IPR004099">
    <property type="entry name" value="Pyr_nucl-diS_OxRdtase_dimer"/>
</dbReference>
<dbReference type="InterPro" id="IPR036188">
    <property type="entry name" value="FAD/NAD-bd_sf"/>
</dbReference>
<keyword evidence="3 13" id="KW-0285">Flavoprotein</keyword>
<dbReference type="PRINTS" id="PR00411">
    <property type="entry name" value="PNDRDTASEI"/>
</dbReference>
<keyword evidence="4 11" id="KW-0274">FAD</keyword>
<dbReference type="PANTHER" id="PTHR42737:SF2">
    <property type="entry name" value="GLUTATHIONE REDUCTASE"/>
    <property type="match status" value="1"/>
</dbReference>
<feature type="domain" description="Pyridine nucleotide-disulphide oxidoreductase dimerisation" evidence="15">
    <location>
        <begin position="340"/>
        <end position="448"/>
    </location>
</feature>
<name>A0A846N1R8_9PROT</name>
<dbReference type="PRINTS" id="PR00368">
    <property type="entry name" value="FADPNR"/>
</dbReference>
<feature type="binding site" evidence="11">
    <location>
        <begin position="177"/>
        <end position="184"/>
    </location>
    <ligand>
        <name>NAD(+)</name>
        <dbReference type="ChEBI" id="CHEBI:57540"/>
    </ligand>
</feature>
<keyword evidence="6 13" id="KW-0560">Oxidoreductase</keyword>
<comment type="cofactor">
    <cofactor evidence="11">
        <name>FAD</name>
        <dbReference type="ChEBI" id="CHEBI:57692"/>
    </cofactor>
    <text evidence="11">Binds 1 FAD per subunit.</text>
</comment>
<dbReference type="InterPro" id="IPR001100">
    <property type="entry name" value="Pyr_nuc-diS_OxRdtase"/>
</dbReference>
<dbReference type="SUPFAM" id="SSF55424">
    <property type="entry name" value="FAD/NAD-linked reductases, dimerisation (C-terminal) domain"/>
    <property type="match status" value="1"/>
</dbReference>
<comment type="catalytic activity">
    <reaction evidence="9 14">
        <text>2 glutathione + NADP(+) = glutathione disulfide + NADPH + H(+)</text>
        <dbReference type="Rhea" id="RHEA:11740"/>
        <dbReference type="ChEBI" id="CHEBI:15378"/>
        <dbReference type="ChEBI" id="CHEBI:57783"/>
        <dbReference type="ChEBI" id="CHEBI:57925"/>
        <dbReference type="ChEBI" id="CHEBI:58297"/>
        <dbReference type="ChEBI" id="CHEBI:58349"/>
        <dbReference type="EC" id="1.8.1.7"/>
    </reaction>
</comment>
<dbReference type="PANTHER" id="PTHR42737">
    <property type="entry name" value="GLUTATHIONE REDUCTASE"/>
    <property type="match status" value="1"/>
</dbReference>
<feature type="binding site" evidence="11">
    <location>
        <position position="305"/>
    </location>
    <ligand>
        <name>NAD(+)</name>
        <dbReference type="ChEBI" id="CHEBI:57540"/>
    </ligand>
</feature>
<evidence type="ECO:0000313" key="18">
    <source>
        <dbReference type="Proteomes" id="UP000570514"/>
    </source>
</evidence>
<feature type="binding site" evidence="11">
    <location>
        <position position="264"/>
    </location>
    <ligand>
        <name>NAD(+)</name>
        <dbReference type="ChEBI" id="CHEBI:57540"/>
    </ligand>
</feature>
<evidence type="ECO:0000256" key="5">
    <source>
        <dbReference type="ARBA" id="ARBA00022857"/>
    </source>
</evidence>
<dbReference type="Gene3D" id="3.30.390.30">
    <property type="match status" value="1"/>
</dbReference>
<dbReference type="SUPFAM" id="SSF51905">
    <property type="entry name" value="FAD/NAD(P)-binding domain"/>
    <property type="match status" value="1"/>
</dbReference>
<sequence>MAKFDFDLFVIGGGSGGVRAARVTASLGFKVGVAEGSRMGGTCVIRGCVPKKLYVYASRFVEDFELAPSFGWDVGHPKFDWATLVKNKEREITRIEAVYKGGVENAGATVYPEYAAFEDEHTIRLSSGKLITADKILIATGGKPQRDLAGAPGAQFCDVSDDAFDWPKLPKKLIVAGGGYIALEFANIFHAFGVDTTVVVRKNKVLRGFDEDMRDALQASMERRGIKILTERMFTAVEKEGNTIIAKTTAGERLEADKMLLAWGRVPNTQGLGLEKVGIVTGKNGRIDVDGYSRTTVENIYALGDVTERINLTPVAIHEAMCFVKTVFQDTPTKPDHHLVATAVFTTPEIGTVGMSEESALQHGHAIDVYKSTFRPMKIVMAGMQERMVMKLIVEQKTDKVLGCHILGHDAAEIIQIVAVALKMGATKAQFDATIALHPSVAEELVTMRTKSYSKAP</sequence>
<comment type="subunit">
    <text evidence="2">Homodimer.</text>
</comment>
<dbReference type="PIRSF" id="PIRSF000350">
    <property type="entry name" value="Mercury_reductase_MerA"/>
    <property type="match status" value="1"/>
</dbReference>
<keyword evidence="18" id="KW-1185">Reference proteome</keyword>
<dbReference type="GO" id="GO:0006749">
    <property type="term" value="P:glutathione metabolic process"/>
    <property type="evidence" value="ECO:0007669"/>
    <property type="project" value="InterPro"/>
</dbReference>
<organism evidence="17 18">
    <name type="scientific">Rhizomicrobium palustre</name>
    <dbReference type="NCBI Taxonomy" id="189966"/>
    <lineage>
        <taxon>Bacteria</taxon>
        <taxon>Pseudomonadati</taxon>
        <taxon>Pseudomonadota</taxon>
        <taxon>Alphaproteobacteria</taxon>
        <taxon>Micropepsales</taxon>
        <taxon>Micropepsaceae</taxon>
        <taxon>Rhizomicrobium</taxon>
    </lineage>
</organism>
<feature type="disulfide bond" description="Redox-active" evidence="12">
    <location>
        <begin position="43"/>
        <end position="48"/>
    </location>
</feature>
<dbReference type="PROSITE" id="PS00076">
    <property type="entry name" value="PYRIDINE_REDOX_1"/>
    <property type="match status" value="1"/>
</dbReference>
<gene>
    <name evidence="17" type="ORF">FHS83_002378</name>
</gene>
<dbReference type="GO" id="GO:0050660">
    <property type="term" value="F:flavin adenine dinucleotide binding"/>
    <property type="evidence" value="ECO:0007669"/>
    <property type="project" value="InterPro"/>
</dbReference>
<keyword evidence="11" id="KW-0547">Nucleotide-binding</keyword>
<feature type="binding site" evidence="11">
    <location>
        <position position="52"/>
    </location>
    <ligand>
        <name>FAD</name>
        <dbReference type="ChEBI" id="CHEBI:57692"/>
    </ligand>
</feature>
<dbReference type="InterPro" id="IPR023753">
    <property type="entry name" value="FAD/NAD-binding_dom"/>
</dbReference>
<dbReference type="Gene3D" id="3.50.50.60">
    <property type="entry name" value="FAD/NAD(P)-binding domain"/>
    <property type="match status" value="2"/>
</dbReference>
<comment type="caution">
    <text evidence="17">The sequence shown here is derived from an EMBL/GenBank/DDBJ whole genome shotgun (WGS) entry which is preliminary data.</text>
</comment>
<comment type="similarity">
    <text evidence="1 13">Belongs to the class-I pyridine nucleotide-disulfide oxidoreductase family.</text>
</comment>
<dbReference type="GO" id="GO:0004362">
    <property type="term" value="F:glutathione-disulfide reductase (NADPH) activity"/>
    <property type="evidence" value="ECO:0007669"/>
    <property type="project" value="UniProtKB-EC"/>
</dbReference>
<evidence type="ECO:0000256" key="10">
    <source>
        <dbReference type="PIRSR" id="PIRSR000350-2"/>
    </source>
</evidence>
<feature type="active site" description="Proton acceptor" evidence="10">
    <location>
        <position position="438"/>
    </location>
</feature>
<dbReference type="EC" id="1.8.1.7" evidence="14"/>
<evidence type="ECO:0000256" key="12">
    <source>
        <dbReference type="PIRSR" id="PIRSR000350-4"/>
    </source>
</evidence>
<keyword evidence="7" id="KW-1015">Disulfide bond</keyword>
<evidence type="ECO:0000256" key="4">
    <source>
        <dbReference type="ARBA" id="ARBA00022827"/>
    </source>
</evidence>
<evidence type="ECO:0000259" key="16">
    <source>
        <dbReference type="Pfam" id="PF07992"/>
    </source>
</evidence>
<evidence type="ECO:0000256" key="9">
    <source>
        <dbReference type="ARBA" id="ARBA00049142"/>
    </source>
</evidence>
<dbReference type="InterPro" id="IPR046952">
    <property type="entry name" value="GSHR/TRXR-like"/>
</dbReference>
<evidence type="ECO:0000259" key="15">
    <source>
        <dbReference type="Pfam" id="PF02852"/>
    </source>
</evidence>
<protein>
    <recommendedName>
        <fullName evidence="14">Glutathione reductase</fullName>
        <shortName evidence="14">GRase</shortName>
        <ecNumber evidence="14">1.8.1.7</ecNumber>
    </recommendedName>
</protein>
<evidence type="ECO:0000256" key="3">
    <source>
        <dbReference type="ARBA" id="ARBA00022630"/>
    </source>
</evidence>
<comment type="function">
    <text evidence="14">Catalyzes the reduction of glutathione disulfide (GSSG) to reduced glutathione (GSH).</text>
</comment>
<dbReference type="Pfam" id="PF02852">
    <property type="entry name" value="Pyr_redox_dim"/>
    <property type="match status" value="1"/>
</dbReference>
<dbReference type="Pfam" id="PF07992">
    <property type="entry name" value="Pyr_redox_2"/>
    <property type="match status" value="1"/>
</dbReference>
<dbReference type="AlphaFoldDB" id="A0A846N1R8"/>
<dbReference type="InterPro" id="IPR012999">
    <property type="entry name" value="Pyr_OxRdtase_I_AS"/>
</dbReference>
<feature type="domain" description="FAD/NAD(P)-binding" evidence="16">
    <location>
        <begin position="6"/>
        <end position="320"/>
    </location>
</feature>
<keyword evidence="8 13" id="KW-0676">Redox-active center</keyword>
<keyword evidence="11" id="KW-0520">NAD</keyword>
<dbReference type="Proteomes" id="UP000570514">
    <property type="component" value="Unassembled WGS sequence"/>
</dbReference>
<keyword evidence="5 14" id="KW-0521">NADP</keyword>
<dbReference type="GO" id="GO:0045454">
    <property type="term" value="P:cell redox homeostasis"/>
    <property type="evidence" value="ECO:0007669"/>
    <property type="project" value="InterPro"/>
</dbReference>
<evidence type="ECO:0000256" key="13">
    <source>
        <dbReference type="RuleBase" id="RU003691"/>
    </source>
</evidence>
<dbReference type="NCBIfam" id="NF004776">
    <property type="entry name" value="PRK06116.1"/>
    <property type="match status" value="1"/>
</dbReference>
<evidence type="ECO:0000256" key="11">
    <source>
        <dbReference type="PIRSR" id="PIRSR000350-3"/>
    </source>
</evidence>
<evidence type="ECO:0000256" key="7">
    <source>
        <dbReference type="ARBA" id="ARBA00023157"/>
    </source>
</evidence>
<evidence type="ECO:0000256" key="1">
    <source>
        <dbReference type="ARBA" id="ARBA00007532"/>
    </source>
</evidence>
<dbReference type="GO" id="GO:0050661">
    <property type="term" value="F:NADP binding"/>
    <property type="evidence" value="ECO:0007669"/>
    <property type="project" value="InterPro"/>
</dbReference>
<evidence type="ECO:0000256" key="2">
    <source>
        <dbReference type="ARBA" id="ARBA00011738"/>
    </source>
</evidence>
<evidence type="ECO:0000256" key="6">
    <source>
        <dbReference type="ARBA" id="ARBA00023002"/>
    </source>
</evidence>
<dbReference type="GO" id="GO:0005829">
    <property type="term" value="C:cytosol"/>
    <property type="evidence" value="ECO:0007669"/>
    <property type="project" value="TreeGrafter"/>
</dbReference>
<dbReference type="InterPro" id="IPR016156">
    <property type="entry name" value="FAD/NAD-linked_Rdtase_dimer_sf"/>
</dbReference>